<evidence type="ECO:0000313" key="2">
    <source>
        <dbReference type="Proteomes" id="UP000577724"/>
    </source>
</evidence>
<dbReference type="EMBL" id="JABMCC010000118">
    <property type="protein sequence ID" value="NUU57000.1"/>
    <property type="molecule type" value="Genomic_DNA"/>
</dbReference>
<dbReference type="Proteomes" id="UP000577724">
    <property type="component" value="Unassembled WGS sequence"/>
</dbReference>
<organism evidence="1 2">
    <name type="scientific">Paenibacillus taichungensis</name>
    <dbReference type="NCBI Taxonomy" id="484184"/>
    <lineage>
        <taxon>Bacteria</taxon>
        <taxon>Bacillati</taxon>
        <taxon>Bacillota</taxon>
        <taxon>Bacilli</taxon>
        <taxon>Bacillales</taxon>
        <taxon>Paenibacillaceae</taxon>
        <taxon>Paenibacillus</taxon>
    </lineage>
</organism>
<protein>
    <submittedName>
        <fullName evidence="1">Uncharacterized protein</fullName>
    </submittedName>
</protein>
<accession>A0ABX2MSD0</accession>
<proteinExistence type="predicted"/>
<dbReference type="Gene3D" id="2.60.120.560">
    <property type="entry name" value="Exo-inulinase, domain 1"/>
    <property type="match status" value="1"/>
</dbReference>
<gene>
    <name evidence="1" type="ORF">HP548_23240</name>
</gene>
<sequence>MSQVVNQYDFTVIDYTTTQYGYLFTVGTTGSRPEDYRFIYMPYSRYPSVLMLDFYMARSISHGFNHQLVEAIRKDLEGEERFIVLGDAKQGKEGILPSSFEGSGSTTKQGQVMDFSFEMERSALIEALEMDYRQEGHRLNDEKASAVDGDMTEGWRVDNDKELKIVRNLGLTRNFVKNLDKLEPGKISFRVSEFGMIADYADSAEEDSQSELVIKELVHSLRNDKPDMDVAEVFEEVKKIIGRSTENNFLLQALQDNLRTTVLGESIQSQKVSRQDVELLYQDLLGSRESDKETYTEEATIIEARIYNDQQLSIFSEMSTAFIRRFQEIKYMHIDRTSSQGTRVYNTSQLALMRTLGGAIRETTFSGMTTGKIAQAFRDIEESMFLSQLNQATRDIEYEMMTHENVLAKLKERQYPTVLHTDIRGVRQVDKRLHLQDDLVQSSRDRYRSELVLRPSEILWHPMQAHRIIDKHPSTIESDIILAKRDIESITDVERHFPWAVRDHVEEMNIMNDLTTAQRVYLERMYIEYERPEARRIYVVQSTVDRDADQAYRESTEYGFVFRDLQESRRISKIPGYVERESKIGKRVSVEALELLSHLSLGERQSKFETYIEERFHTAKLENRKLFIPNIEESADRKKSFNGYTTELTTVERALAHDLWLPEFEEHLAEKEMIRPSLLENLKTFEKNGNQKQLHLTDKPLVSHRNRKKMDMDSILRSIRDIGRPTMIRDELLDKLVGGGWLGNKAYPGYLDEEFIVGEILQNSPAVILEMMMEAVNDDRASNYFDENFLVGVRERVDALIDCGILTADKEGSRSGIISFNFEGAKNSQIGVIGTELAEASKHLGETILEDESISAEMNRRRSTLEADGFEGVKVKENLHGEITEVIYGADFNTRPAMIEAEDPLGYLTPGGGLFPDDPAYQGSEVERKGQASVEYTTGAKFERDGAVLDHGSMGSSGNRESVLHTEFNMGGASRDRYGTINEEYTLGGTNLRQMLLNTEYLIGMPKLREGYSKDHEAMGTSPTREALFTDEYSIGTSKIRQLYFNESYSIGMIEPRQAAIDIDYSLATLIWRPSLLSKDYSIGSVKPLDGEAEIRNTFGSSWAREIAMDMEFNAGMRQTWESTLESVAPIGNRGDHYGLVQNELFLAFTEMKPADHDDILLADSITRKGQLNVEIISDNMNRLSFMLEENYSTRIMKEASIHEVESEVVKLRFSQLVDESMYGGKGIRDTDFIELNYESIKGKKDLTLEDILVIGSKGTRIALIEESLLSIHLYRDAINFDNDVVFAYKNTQDSYLNETTESVKEKIANLEEQLVADKPQYGYLDPVLPLGGTNLKYGDVPVESVGGTGLSYGDIPIEIVGGTNLKYGDVPVEIVGGTNLKYGAIENLLSADKPQYGNMEENLLADKPQYGHLEENIFGMKNVKDSFLHSQLLGLKNGKETDLIQTIDLNKEGRSAFQHDNLFGRKGERWAHSHETVDDVKKLRNGSLDQDMFYGNKELRESIMEMELVGFQYKQLDLFQTEYAYLKTRDGHIEEDSFLSSRISYEAYNHQLDSGMSLLRSTTLDWEQVTAGKVDRHGHSHEMESGATDQRAGDHFDGIYGTTLQRFAFSDDEVSYGHSSPYTSYIVNDGETFGSKLIDPAYLSKNNFEGITEERETRIERDLPTGIANARLSEIEDPDRLMASFEERCSQVITGFIFAERPEKRAEYLEQLHAFLPERTTHLMEIYHEAKMEPRDSFTLTDHPVAHRESTDAYIPMMDTMAQGLIFDYSDDLLDRGMDPEDWEGGLGVPEDYDPNDPFNVYYPYSKDMDALELSQSDDWNKFGKGDWDRDRLIGKFYSKEDTKDISGWYRNNFLAETYKFSVDFKVDTDTDGDGAGIIFKYFDENNYWMFMVHGGDSDNSLDMRTPMQLYKIVAGNPTAVGSPMQPFKWEKNKWYTLSVSVMENKLQIYTDSKLQYDLTGTD</sequence>
<evidence type="ECO:0000313" key="1">
    <source>
        <dbReference type="EMBL" id="NUU57000.1"/>
    </source>
</evidence>
<name>A0ABX2MSD0_9BACL</name>
<reference evidence="1 2" key="1">
    <citation type="submission" date="2020-05" db="EMBL/GenBank/DDBJ databases">
        <title>Genome Sequencing of Type Strains.</title>
        <authorList>
            <person name="Lemaire J.F."/>
            <person name="Inderbitzin P."/>
            <person name="Gregorio O.A."/>
            <person name="Collins S.B."/>
            <person name="Wespe N."/>
            <person name="Knight-Connoni V."/>
        </authorList>
    </citation>
    <scope>NUCLEOTIDE SEQUENCE [LARGE SCALE GENOMIC DNA]</scope>
    <source>
        <strain evidence="1 2">DSM 19942</strain>
    </source>
</reference>
<comment type="caution">
    <text evidence="1">The sequence shown here is derived from an EMBL/GenBank/DDBJ whole genome shotgun (WGS) entry which is preliminary data.</text>
</comment>
<keyword evidence="2" id="KW-1185">Reference proteome</keyword>
<dbReference type="GeneID" id="97133668"/>
<dbReference type="RefSeq" id="WP_175383033.1">
    <property type="nucleotide sequence ID" value="NZ_CBCRYD010000002.1"/>
</dbReference>